<keyword evidence="3" id="KW-1185">Reference proteome</keyword>
<sequence>MDSAHISLVLGTLKTSLYVMTVTLAILSAGWVCCNGYFYSVQQSINWTTVMLTVLLLEPILLEPLVYLLLAFLSANVWRRSMFISQSTERFRDVIRESHKRETMAKMMMTADHLTGFIHKQALEDSPALYYLHHTIHRALKNVLGVPKVVFKKAVYWLLLYTVCTVLLVRLQTDAFSSYQQKANVQRVLGYHDTEESKMISLYVLINGRKTEVGYYQLCVALTDRSIEARYYHLFVSL</sequence>
<evidence type="ECO:0000313" key="3">
    <source>
        <dbReference type="Proteomes" id="UP001283361"/>
    </source>
</evidence>
<evidence type="ECO:0000313" key="2">
    <source>
        <dbReference type="EMBL" id="KAK3748108.1"/>
    </source>
</evidence>
<name>A0AAE0YJT5_9GAST</name>
<organism evidence="2 3">
    <name type="scientific">Elysia crispata</name>
    <name type="common">lettuce slug</name>
    <dbReference type="NCBI Taxonomy" id="231223"/>
    <lineage>
        <taxon>Eukaryota</taxon>
        <taxon>Metazoa</taxon>
        <taxon>Spiralia</taxon>
        <taxon>Lophotrochozoa</taxon>
        <taxon>Mollusca</taxon>
        <taxon>Gastropoda</taxon>
        <taxon>Heterobranchia</taxon>
        <taxon>Euthyneura</taxon>
        <taxon>Panpulmonata</taxon>
        <taxon>Sacoglossa</taxon>
        <taxon>Placobranchoidea</taxon>
        <taxon>Plakobranchidae</taxon>
        <taxon>Elysia</taxon>
    </lineage>
</organism>
<evidence type="ECO:0000256" key="1">
    <source>
        <dbReference type="SAM" id="Phobius"/>
    </source>
</evidence>
<feature type="transmembrane region" description="Helical" evidence="1">
    <location>
        <begin position="154"/>
        <end position="171"/>
    </location>
</feature>
<dbReference type="AlphaFoldDB" id="A0AAE0YJT5"/>
<reference evidence="2" key="1">
    <citation type="journal article" date="2023" name="G3 (Bethesda)">
        <title>A reference genome for the long-term kleptoplast-retaining sea slug Elysia crispata morphotype clarki.</title>
        <authorList>
            <person name="Eastman K.E."/>
            <person name="Pendleton A.L."/>
            <person name="Shaikh M.A."/>
            <person name="Suttiyut T."/>
            <person name="Ogas R."/>
            <person name="Tomko P."/>
            <person name="Gavelis G."/>
            <person name="Widhalm J.R."/>
            <person name="Wisecaver J.H."/>
        </authorList>
    </citation>
    <scope>NUCLEOTIDE SEQUENCE</scope>
    <source>
        <strain evidence="2">ECLA1</strain>
    </source>
</reference>
<comment type="caution">
    <text evidence="2">The sequence shown here is derived from an EMBL/GenBank/DDBJ whole genome shotgun (WGS) entry which is preliminary data.</text>
</comment>
<protein>
    <submittedName>
        <fullName evidence="2">Uncharacterized protein</fullName>
    </submittedName>
</protein>
<dbReference type="Proteomes" id="UP001283361">
    <property type="component" value="Unassembled WGS sequence"/>
</dbReference>
<feature type="transmembrane region" description="Helical" evidence="1">
    <location>
        <begin position="50"/>
        <end position="73"/>
    </location>
</feature>
<keyword evidence="1" id="KW-0812">Transmembrane</keyword>
<keyword evidence="1" id="KW-1133">Transmembrane helix</keyword>
<gene>
    <name evidence="2" type="ORF">RRG08_040589</name>
</gene>
<dbReference type="EMBL" id="JAWDGP010006047">
    <property type="protein sequence ID" value="KAK3748108.1"/>
    <property type="molecule type" value="Genomic_DNA"/>
</dbReference>
<feature type="transmembrane region" description="Helical" evidence="1">
    <location>
        <begin position="17"/>
        <end position="38"/>
    </location>
</feature>
<proteinExistence type="predicted"/>
<keyword evidence="1" id="KW-0472">Membrane</keyword>
<accession>A0AAE0YJT5</accession>